<dbReference type="Proteomes" id="UP000503441">
    <property type="component" value="Chromosome"/>
</dbReference>
<sequence length="133" mass="14656">MTTRPRLTVTQAVAAFNVTKRTLQRGLAAGDLDGATKDNSRQWPIPVEALHALGFVARQATPNGASPTPDGASEITSLRSILHDTQQQLETERRLREAAETNANDLRTAMRMLKATAATPAPLRTNRRRWWQG</sequence>
<dbReference type="RefSeq" id="WP_166329359.1">
    <property type="nucleotide sequence ID" value="NZ_CP049933.1"/>
</dbReference>
<name>A0ABX6JUY2_9MICO</name>
<feature type="coiled-coil region" evidence="1">
    <location>
        <begin position="82"/>
        <end position="116"/>
    </location>
</feature>
<organism evidence="2 3">
    <name type="scientific">Leucobacter coleopterorum</name>
    <dbReference type="NCBI Taxonomy" id="2714933"/>
    <lineage>
        <taxon>Bacteria</taxon>
        <taxon>Bacillati</taxon>
        <taxon>Actinomycetota</taxon>
        <taxon>Actinomycetes</taxon>
        <taxon>Micrococcales</taxon>
        <taxon>Microbacteriaceae</taxon>
        <taxon>Leucobacter</taxon>
    </lineage>
</organism>
<evidence type="ECO:0000313" key="3">
    <source>
        <dbReference type="Proteomes" id="UP000503441"/>
    </source>
</evidence>
<reference evidence="2 3" key="1">
    <citation type="submission" date="2020-03" db="EMBL/GenBank/DDBJ databases">
        <title>Leucobacter sp. nov., isolated from beetles.</title>
        <authorList>
            <person name="Hyun D.-W."/>
            <person name="Bae J.-W."/>
        </authorList>
    </citation>
    <scope>NUCLEOTIDE SEQUENCE [LARGE SCALE GENOMIC DNA]</scope>
    <source>
        <strain evidence="2 3">HDW9A</strain>
    </source>
</reference>
<evidence type="ECO:0008006" key="4">
    <source>
        <dbReference type="Google" id="ProtNLM"/>
    </source>
</evidence>
<proteinExistence type="predicted"/>
<keyword evidence="3" id="KW-1185">Reference proteome</keyword>
<gene>
    <name evidence="2" type="ORF">G7066_04395</name>
</gene>
<evidence type="ECO:0000313" key="2">
    <source>
        <dbReference type="EMBL" id="QIM18085.1"/>
    </source>
</evidence>
<protein>
    <recommendedName>
        <fullName evidence="4">Helix-turn-helix domain-containing protein</fullName>
    </recommendedName>
</protein>
<keyword evidence="1" id="KW-0175">Coiled coil</keyword>
<accession>A0ABX6JUY2</accession>
<dbReference type="EMBL" id="CP049933">
    <property type="protein sequence ID" value="QIM18085.1"/>
    <property type="molecule type" value="Genomic_DNA"/>
</dbReference>
<evidence type="ECO:0000256" key="1">
    <source>
        <dbReference type="SAM" id="Coils"/>
    </source>
</evidence>